<dbReference type="Pfam" id="PF00072">
    <property type="entry name" value="Response_reg"/>
    <property type="match status" value="1"/>
</dbReference>
<dbReference type="InterPro" id="IPR011006">
    <property type="entry name" value="CheY-like_superfamily"/>
</dbReference>
<dbReference type="Proteomes" id="UP000013307">
    <property type="component" value="Chromosome"/>
</dbReference>
<feature type="modified residue" description="4-aspartylphosphate" evidence="1">
    <location>
        <position position="49"/>
    </location>
</feature>
<dbReference type="Gene3D" id="3.40.50.2300">
    <property type="match status" value="1"/>
</dbReference>
<dbReference type="InterPro" id="IPR001789">
    <property type="entry name" value="Sig_transdc_resp-reg_receiver"/>
</dbReference>
<dbReference type="SUPFAM" id="SSF52172">
    <property type="entry name" value="CheY-like"/>
    <property type="match status" value="1"/>
</dbReference>
<proteinExistence type="predicted"/>
<keyword evidence="4" id="KW-1185">Reference proteome</keyword>
<sequence length="118" mass="13419">MRVLIVDDDSGIREILRLMLSEYTVLEASNGDEAVKHYKNFKPDVVIMDAVMPVMDGVAATRRILEIDPNAKVVALTAYYTTKAREMLEAGSVEALEKPFSKKIILEIVRKYCRYSNY</sequence>
<evidence type="ECO:0000313" key="3">
    <source>
        <dbReference type="EMBL" id="AGK61217.1"/>
    </source>
</evidence>
<gene>
    <name evidence="3" type="ORF">Asulf_01219</name>
</gene>
<dbReference type="STRING" id="387631.Asulf_01219"/>
<dbReference type="EMBL" id="CP005290">
    <property type="protein sequence ID" value="AGK61217.1"/>
    <property type="molecule type" value="Genomic_DNA"/>
</dbReference>
<reference evidence="3 4" key="1">
    <citation type="journal article" date="2013" name="Genome Announc.">
        <title>Complete Genome Sequence of the Thermophilic and Facultatively Chemolithoautotrophic Sulfate Reducer Archaeoglobus sulfaticallidus Strain PM70-1T.</title>
        <authorList>
            <person name="Stokke R."/>
            <person name="Hocking W.P."/>
            <person name="Steinsbu B.O."/>
            <person name="Steen I.H."/>
        </authorList>
    </citation>
    <scope>NUCLEOTIDE SEQUENCE [LARGE SCALE GENOMIC DNA]</scope>
    <source>
        <strain evidence="3">PM70-1</strain>
    </source>
</reference>
<name>N0BFY8_9EURY</name>
<dbReference type="OrthoDB" id="2830at2157"/>
<dbReference type="GeneID" id="15392860"/>
<dbReference type="AlphaFoldDB" id="N0BFY8"/>
<dbReference type="SMART" id="SM00448">
    <property type="entry name" value="REC"/>
    <property type="match status" value="1"/>
</dbReference>
<accession>N0BFY8</accession>
<evidence type="ECO:0000256" key="1">
    <source>
        <dbReference type="PROSITE-ProRule" id="PRU00169"/>
    </source>
</evidence>
<dbReference type="InterPro" id="IPR052048">
    <property type="entry name" value="ST_Response_Regulator"/>
</dbReference>
<dbReference type="HOGENOM" id="CLU_000445_69_15_2"/>
<dbReference type="GO" id="GO:0000160">
    <property type="term" value="P:phosphorelay signal transduction system"/>
    <property type="evidence" value="ECO:0007669"/>
    <property type="project" value="InterPro"/>
</dbReference>
<feature type="domain" description="Response regulatory" evidence="2">
    <location>
        <begin position="2"/>
        <end position="113"/>
    </location>
</feature>
<dbReference type="PANTHER" id="PTHR43228:SF1">
    <property type="entry name" value="TWO-COMPONENT RESPONSE REGULATOR ARR22"/>
    <property type="match status" value="1"/>
</dbReference>
<evidence type="ECO:0000313" key="4">
    <source>
        <dbReference type="Proteomes" id="UP000013307"/>
    </source>
</evidence>
<dbReference type="PROSITE" id="PS50110">
    <property type="entry name" value="RESPONSE_REGULATORY"/>
    <property type="match status" value="1"/>
</dbReference>
<dbReference type="PANTHER" id="PTHR43228">
    <property type="entry name" value="TWO-COMPONENT RESPONSE REGULATOR"/>
    <property type="match status" value="1"/>
</dbReference>
<evidence type="ECO:0000259" key="2">
    <source>
        <dbReference type="PROSITE" id="PS50110"/>
    </source>
</evidence>
<protein>
    <recommendedName>
        <fullName evidence="2">Response regulatory domain-containing protein</fullName>
    </recommendedName>
</protein>
<dbReference type="KEGG" id="ast:Asulf_01219"/>
<keyword evidence="1" id="KW-0597">Phosphoprotein</keyword>
<organism evidence="3 4">
    <name type="scientific">Archaeoglobus sulfaticallidus PM70-1</name>
    <dbReference type="NCBI Taxonomy" id="387631"/>
    <lineage>
        <taxon>Archaea</taxon>
        <taxon>Methanobacteriati</taxon>
        <taxon>Methanobacteriota</taxon>
        <taxon>Archaeoglobi</taxon>
        <taxon>Archaeoglobales</taxon>
        <taxon>Archaeoglobaceae</taxon>
        <taxon>Archaeoglobus</taxon>
    </lineage>
</organism>
<dbReference type="eggNOG" id="arCOG02391">
    <property type="taxonomic scope" value="Archaea"/>
</dbReference>
<dbReference type="RefSeq" id="WP_015590815.1">
    <property type="nucleotide sequence ID" value="NC_021169.1"/>
</dbReference>